<evidence type="ECO:0000313" key="2">
    <source>
        <dbReference type="Proteomes" id="UP000426772"/>
    </source>
</evidence>
<reference evidence="1 2" key="1">
    <citation type="submission" date="2018-10" db="EMBL/GenBank/DDBJ databases">
        <title>Draft genome sequence of Pantoea vagans isolated from corpses of the sugarcane aphid Melanaphis sacchari Zehntner.</title>
        <authorList>
            <person name="Toledo E."/>
            <person name="Pena G."/>
            <person name="Lozano L."/>
        </authorList>
    </citation>
    <scope>NUCLEOTIDE SEQUENCE [LARGE SCALE GENOMIC DNA]</scope>
    <source>
        <strain evidence="1 2">ET-90</strain>
    </source>
</reference>
<keyword evidence="2" id="KW-1185">Reference proteome</keyword>
<sequence>MSLVKPEQKQKHDGSVDTMASNDARFIVMRGDYTAEQILKAAVEQGEIESEDTDDWAHARYYQSWYKTSPLGGQDGYSRWNHPRDTPCRGAYFASVLCWE</sequence>
<evidence type="ECO:0000313" key="1">
    <source>
        <dbReference type="EMBL" id="TXL78966.1"/>
    </source>
</evidence>
<gene>
    <name evidence="1" type="ORF">D9O29_08615</name>
</gene>
<organism evidence="1 2">
    <name type="scientific">Pantoea vagans</name>
    <dbReference type="NCBI Taxonomy" id="470934"/>
    <lineage>
        <taxon>Bacteria</taxon>
        <taxon>Pseudomonadati</taxon>
        <taxon>Pseudomonadota</taxon>
        <taxon>Gammaproteobacteria</taxon>
        <taxon>Enterobacterales</taxon>
        <taxon>Erwiniaceae</taxon>
        <taxon>Pantoea</taxon>
    </lineage>
</organism>
<dbReference type="RefSeq" id="WP_147789062.1">
    <property type="nucleotide sequence ID" value="NZ_RCNL01000003.1"/>
</dbReference>
<dbReference type="EMBL" id="RCNL01000003">
    <property type="protein sequence ID" value="TXL78966.1"/>
    <property type="molecule type" value="Genomic_DNA"/>
</dbReference>
<accession>A0ABY3LG70</accession>
<comment type="caution">
    <text evidence="1">The sequence shown here is derived from an EMBL/GenBank/DDBJ whole genome shotgun (WGS) entry which is preliminary data.</text>
</comment>
<dbReference type="Proteomes" id="UP000426772">
    <property type="component" value="Unassembled WGS sequence"/>
</dbReference>
<name>A0ABY3LG70_9GAMM</name>
<proteinExistence type="predicted"/>
<protein>
    <submittedName>
        <fullName evidence="1">Uncharacterized protein</fullName>
    </submittedName>
</protein>